<dbReference type="Gene3D" id="1.10.1660.10">
    <property type="match status" value="1"/>
</dbReference>
<protein>
    <recommendedName>
        <fullName evidence="4">MerR family transcriptional regulator</fullName>
    </recommendedName>
</protein>
<evidence type="ECO:0000313" key="2">
    <source>
        <dbReference type="EMBL" id="ABD12146.1"/>
    </source>
</evidence>
<dbReference type="eggNOG" id="COG0789">
    <property type="taxonomic scope" value="Bacteria"/>
</dbReference>
<dbReference type="Pfam" id="PF13591">
    <property type="entry name" value="MerR_2"/>
    <property type="match status" value="1"/>
</dbReference>
<organism evidence="2 3">
    <name type="scientific">Frankia casuarinae (strain DSM 45818 / CECT 9043 / HFP020203 / CcI3)</name>
    <dbReference type="NCBI Taxonomy" id="106370"/>
    <lineage>
        <taxon>Bacteria</taxon>
        <taxon>Bacillati</taxon>
        <taxon>Actinomycetota</taxon>
        <taxon>Actinomycetes</taxon>
        <taxon>Frankiales</taxon>
        <taxon>Frankiaceae</taxon>
        <taxon>Frankia</taxon>
    </lineage>
</organism>
<dbReference type="AlphaFoldDB" id="Q2J996"/>
<dbReference type="Proteomes" id="UP000001937">
    <property type="component" value="Chromosome"/>
</dbReference>
<gene>
    <name evidence="2" type="ordered locus">Francci3_2788</name>
</gene>
<dbReference type="RefSeq" id="WP_011437176.1">
    <property type="nucleotide sequence ID" value="NC_007777.1"/>
</dbReference>
<name>Q2J996_FRACC</name>
<sequence length="132" mass="14450">MGWAVGSDPGPTVPVTRITHPGGVEPGLDLLGLDSFCLLTRLGPDIVRRLVALGLLDVRVDRAGQWWLPIRAVGRAVRIERLRRDLGITYAATGVVLDLRDRIDELEQRGRGHRDGPGRDGPGRDGPGEEYR</sequence>
<proteinExistence type="predicted"/>
<evidence type="ECO:0008006" key="4">
    <source>
        <dbReference type="Google" id="ProtNLM"/>
    </source>
</evidence>
<accession>Q2J996</accession>
<dbReference type="HOGENOM" id="CLU_1913988_0_0_11"/>
<dbReference type="EMBL" id="CP000249">
    <property type="protein sequence ID" value="ABD12146.1"/>
    <property type="molecule type" value="Genomic_DNA"/>
</dbReference>
<keyword evidence="3" id="KW-1185">Reference proteome</keyword>
<evidence type="ECO:0000313" key="3">
    <source>
        <dbReference type="Proteomes" id="UP000001937"/>
    </source>
</evidence>
<feature type="region of interest" description="Disordered" evidence="1">
    <location>
        <begin position="107"/>
        <end position="132"/>
    </location>
</feature>
<dbReference type="KEGG" id="fra:Francci3_2788"/>
<reference evidence="2 3" key="1">
    <citation type="journal article" date="2007" name="Genome Res.">
        <title>Genome characteristics of facultatively symbiotic Frankia sp. strains reflect host range and host plant biogeography.</title>
        <authorList>
            <person name="Normand P."/>
            <person name="Lapierre P."/>
            <person name="Tisa L.S."/>
            <person name="Gogarten J.P."/>
            <person name="Alloisio N."/>
            <person name="Bagnarol E."/>
            <person name="Bassi C.A."/>
            <person name="Berry A.M."/>
            <person name="Bickhart D.M."/>
            <person name="Choisne N."/>
            <person name="Couloux A."/>
            <person name="Cournoyer B."/>
            <person name="Cruveiller S."/>
            <person name="Daubin V."/>
            <person name="Demange N."/>
            <person name="Francino M.P."/>
            <person name="Goltsman E."/>
            <person name="Huang Y."/>
            <person name="Kopp O.R."/>
            <person name="Labarre L."/>
            <person name="Lapidus A."/>
            <person name="Lavire C."/>
            <person name="Marechal J."/>
            <person name="Martinez M."/>
            <person name="Mastronunzio J.E."/>
            <person name="Mullin B.C."/>
            <person name="Niemann J."/>
            <person name="Pujic P."/>
            <person name="Rawnsley T."/>
            <person name="Rouy Z."/>
            <person name="Schenowitz C."/>
            <person name="Sellstedt A."/>
            <person name="Tavares F."/>
            <person name="Tomkins J.P."/>
            <person name="Vallenet D."/>
            <person name="Valverde C."/>
            <person name="Wall L.G."/>
            <person name="Wang Y."/>
            <person name="Medigue C."/>
            <person name="Benson D.R."/>
        </authorList>
    </citation>
    <scope>NUCLEOTIDE SEQUENCE [LARGE SCALE GENOMIC DNA]</scope>
    <source>
        <strain evidence="3">DSM 45818 / CECT 9043 / CcI3</strain>
    </source>
</reference>
<dbReference type="STRING" id="106370.Francci3_2788"/>
<evidence type="ECO:0000256" key="1">
    <source>
        <dbReference type="SAM" id="MobiDB-lite"/>
    </source>
</evidence>